<dbReference type="Proteomes" id="UP000186074">
    <property type="component" value="Chromosome"/>
</dbReference>
<keyword evidence="1" id="KW-0812">Transmembrane</keyword>
<dbReference type="OrthoDB" id="6717714at2"/>
<dbReference type="EMBL" id="CP019070">
    <property type="protein sequence ID" value="APW65458.1"/>
    <property type="molecule type" value="Genomic_DNA"/>
</dbReference>
<evidence type="ECO:0008006" key="4">
    <source>
        <dbReference type="Google" id="ProtNLM"/>
    </source>
</evidence>
<accession>A0A1P8KLR0</accession>
<feature type="transmembrane region" description="Helical" evidence="1">
    <location>
        <begin position="42"/>
        <end position="61"/>
    </location>
</feature>
<sequence length="102" mass="11947">MKCPHCQTSVELDSKMYFKTLTGKYTCPSCSNKFKLDRSIKYYGWIAIAIFIALIDSYFVMKFAQTTTFSSVIFASWLVVLFFAYCYIDRRLENNMPTKKIN</sequence>
<dbReference type="KEGG" id="alp:LPB137_06165"/>
<proteinExistence type="predicted"/>
<protein>
    <recommendedName>
        <fullName evidence="4">Cxxc_20_cxxc protein</fullName>
    </recommendedName>
</protein>
<reference evidence="2 3" key="1">
    <citation type="submission" date="2017-01" db="EMBL/GenBank/DDBJ databases">
        <title>Genome sequencing of Arcobacter sp. LPB0137.</title>
        <authorList>
            <person name="Lee G.-W."/>
            <person name="Yi H."/>
        </authorList>
    </citation>
    <scope>NUCLEOTIDE SEQUENCE [LARGE SCALE GENOMIC DNA]</scope>
    <source>
        <strain evidence="2 3">LPB0137</strain>
    </source>
</reference>
<keyword evidence="1" id="KW-1133">Transmembrane helix</keyword>
<keyword evidence="1" id="KW-0472">Membrane</keyword>
<evidence type="ECO:0000313" key="2">
    <source>
        <dbReference type="EMBL" id="APW65458.1"/>
    </source>
</evidence>
<organism evidence="2 3">
    <name type="scientific">Poseidonibacter parvus</name>
    <dbReference type="NCBI Taxonomy" id="1850254"/>
    <lineage>
        <taxon>Bacteria</taxon>
        <taxon>Pseudomonadati</taxon>
        <taxon>Campylobacterota</taxon>
        <taxon>Epsilonproteobacteria</taxon>
        <taxon>Campylobacterales</taxon>
        <taxon>Arcobacteraceae</taxon>
        <taxon>Poseidonibacter</taxon>
    </lineage>
</organism>
<dbReference type="STRING" id="1850254.LPB137_06165"/>
<gene>
    <name evidence="2" type="ORF">LPB137_06165</name>
</gene>
<feature type="transmembrane region" description="Helical" evidence="1">
    <location>
        <begin position="67"/>
        <end position="88"/>
    </location>
</feature>
<dbReference type="RefSeq" id="WP_076085819.1">
    <property type="nucleotide sequence ID" value="NZ_CP019070.1"/>
</dbReference>
<dbReference type="AlphaFoldDB" id="A0A1P8KLR0"/>
<evidence type="ECO:0000313" key="3">
    <source>
        <dbReference type="Proteomes" id="UP000186074"/>
    </source>
</evidence>
<name>A0A1P8KLR0_9BACT</name>
<keyword evidence="3" id="KW-1185">Reference proteome</keyword>
<evidence type="ECO:0000256" key="1">
    <source>
        <dbReference type="SAM" id="Phobius"/>
    </source>
</evidence>